<dbReference type="EMBL" id="CAXDID020000081">
    <property type="protein sequence ID" value="CAL6018794.1"/>
    <property type="molecule type" value="Genomic_DNA"/>
</dbReference>
<dbReference type="Proteomes" id="UP001642409">
    <property type="component" value="Unassembled WGS sequence"/>
</dbReference>
<gene>
    <name evidence="1" type="ORF">HINF_LOCUS13444</name>
    <name evidence="2" type="ORF">HINF_LOCUS26641</name>
</gene>
<dbReference type="SUPFAM" id="SSF46689">
    <property type="entry name" value="Homeodomain-like"/>
    <property type="match status" value="1"/>
</dbReference>
<reference evidence="1" key="1">
    <citation type="submission" date="2023-06" db="EMBL/GenBank/DDBJ databases">
        <authorList>
            <person name="Kurt Z."/>
        </authorList>
    </citation>
    <scope>NUCLEOTIDE SEQUENCE</scope>
</reference>
<comment type="caution">
    <text evidence="1">The sequence shown here is derived from an EMBL/GenBank/DDBJ whole genome shotgun (WGS) entry which is preliminary data.</text>
</comment>
<organism evidence="1">
    <name type="scientific">Hexamita inflata</name>
    <dbReference type="NCBI Taxonomy" id="28002"/>
    <lineage>
        <taxon>Eukaryota</taxon>
        <taxon>Metamonada</taxon>
        <taxon>Diplomonadida</taxon>
        <taxon>Hexamitidae</taxon>
        <taxon>Hexamitinae</taxon>
        <taxon>Hexamita</taxon>
    </lineage>
</organism>
<accession>A0AA86NU45</accession>
<evidence type="ECO:0000313" key="3">
    <source>
        <dbReference type="Proteomes" id="UP001642409"/>
    </source>
</evidence>
<protein>
    <recommendedName>
        <fullName evidence="4">Myb-like DNA-binding domain-containing protein</fullName>
    </recommendedName>
</protein>
<dbReference type="AlphaFoldDB" id="A0AA86NU45"/>
<evidence type="ECO:0000313" key="2">
    <source>
        <dbReference type="EMBL" id="CAL6018794.1"/>
    </source>
</evidence>
<dbReference type="InterPro" id="IPR009057">
    <property type="entry name" value="Homeodomain-like_sf"/>
</dbReference>
<name>A0AA86NU45_9EUKA</name>
<evidence type="ECO:0000313" key="1">
    <source>
        <dbReference type="EMBL" id="CAI9925799.1"/>
    </source>
</evidence>
<keyword evidence="3" id="KW-1185">Reference proteome</keyword>
<reference evidence="2 3" key="2">
    <citation type="submission" date="2024-07" db="EMBL/GenBank/DDBJ databases">
        <authorList>
            <person name="Akdeniz Z."/>
        </authorList>
    </citation>
    <scope>NUCLEOTIDE SEQUENCE [LARGE SCALE GENOMIC DNA]</scope>
</reference>
<sequence>MNYHRWTQDEESVFREAIVSFKFNWTRIQQSLLPHISIKSMKNKYYQKMHNNTEVKTFKSQAEESTSSKISEEQVYEMIKGIISQNLL</sequence>
<evidence type="ECO:0008006" key="4">
    <source>
        <dbReference type="Google" id="ProtNLM"/>
    </source>
</evidence>
<dbReference type="Gene3D" id="1.10.10.60">
    <property type="entry name" value="Homeodomain-like"/>
    <property type="match status" value="1"/>
</dbReference>
<proteinExistence type="predicted"/>
<dbReference type="EMBL" id="CATOUU010000347">
    <property type="protein sequence ID" value="CAI9925799.1"/>
    <property type="molecule type" value="Genomic_DNA"/>
</dbReference>